<feature type="coiled-coil region" evidence="1">
    <location>
        <begin position="2"/>
        <end position="29"/>
    </location>
</feature>
<dbReference type="EMBL" id="CAJVQA010013760">
    <property type="protein sequence ID" value="CAG8726656.1"/>
    <property type="molecule type" value="Genomic_DNA"/>
</dbReference>
<evidence type="ECO:0000313" key="3">
    <source>
        <dbReference type="Proteomes" id="UP000789759"/>
    </source>
</evidence>
<keyword evidence="3" id="KW-1185">Reference proteome</keyword>
<dbReference type="SUPFAM" id="SSF57959">
    <property type="entry name" value="Leucine zipper domain"/>
    <property type="match status" value="1"/>
</dbReference>
<comment type="caution">
    <text evidence="2">The sequence shown here is derived from an EMBL/GenBank/DDBJ whole genome shotgun (WGS) entry which is preliminary data.</text>
</comment>
<evidence type="ECO:0000313" key="2">
    <source>
        <dbReference type="EMBL" id="CAG8726656.1"/>
    </source>
</evidence>
<sequence length="253" mass="30600">MINNLKIAKTRLRSRIRKIQKEIESFLRNIDLKFIVVRWYDDAYFEANMSYLKVGRRPAKDDDVIKDLNPRKYQNRTAQRKHQEERTNYIKDLERKYKLSQESVEMLTKHNKELKLIIEELKRENKEKKDFEKERTEFEKRIKDHEMIINKNKEDQKMVIELNSIEDTILKYEEKHITNEIDEENEKDEINETYIDNSDTDTDNDTDDINLINDIDNNFINDTEIDVDSYMFDESLMMDNNLLLQANINPIIP</sequence>
<accession>A0A9N9I9S8</accession>
<organism evidence="2 3">
    <name type="scientific">Cetraspora pellucida</name>
    <dbReference type="NCBI Taxonomy" id="1433469"/>
    <lineage>
        <taxon>Eukaryota</taxon>
        <taxon>Fungi</taxon>
        <taxon>Fungi incertae sedis</taxon>
        <taxon>Mucoromycota</taxon>
        <taxon>Glomeromycotina</taxon>
        <taxon>Glomeromycetes</taxon>
        <taxon>Diversisporales</taxon>
        <taxon>Gigasporaceae</taxon>
        <taxon>Cetraspora</taxon>
    </lineage>
</organism>
<protein>
    <submittedName>
        <fullName evidence="2">15342_t:CDS:1</fullName>
    </submittedName>
</protein>
<evidence type="ECO:0000256" key="1">
    <source>
        <dbReference type="SAM" id="Coils"/>
    </source>
</evidence>
<dbReference type="Gene3D" id="1.20.5.170">
    <property type="match status" value="1"/>
</dbReference>
<name>A0A9N9I9S8_9GLOM</name>
<dbReference type="GO" id="GO:0003700">
    <property type="term" value="F:DNA-binding transcription factor activity"/>
    <property type="evidence" value="ECO:0007669"/>
    <property type="project" value="InterPro"/>
</dbReference>
<gene>
    <name evidence="2" type="ORF">CPELLU_LOCUS13221</name>
</gene>
<dbReference type="Proteomes" id="UP000789759">
    <property type="component" value="Unassembled WGS sequence"/>
</dbReference>
<proteinExistence type="predicted"/>
<dbReference type="InterPro" id="IPR046347">
    <property type="entry name" value="bZIP_sf"/>
</dbReference>
<feature type="coiled-coil region" evidence="1">
    <location>
        <begin position="90"/>
        <end position="148"/>
    </location>
</feature>
<reference evidence="2" key="1">
    <citation type="submission" date="2021-06" db="EMBL/GenBank/DDBJ databases">
        <authorList>
            <person name="Kallberg Y."/>
            <person name="Tangrot J."/>
            <person name="Rosling A."/>
        </authorList>
    </citation>
    <scope>NUCLEOTIDE SEQUENCE</scope>
    <source>
        <strain evidence="2">FL966</strain>
    </source>
</reference>
<feature type="non-terminal residue" evidence="2">
    <location>
        <position position="1"/>
    </location>
</feature>
<dbReference type="AlphaFoldDB" id="A0A9N9I9S8"/>
<keyword evidence="1" id="KW-0175">Coiled coil</keyword>